<evidence type="ECO:0000313" key="2">
    <source>
        <dbReference type="EMBL" id="MBD2845584.1"/>
    </source>
</evidence>
<name>A0A927BU58_9BACL</name>
<keyword evidence="1" id="KW-1133">Transmembrane helix</keyword>
<reference evidence="2" key="1">
    <citation type="submission" date="2020-09" db="EMBL/GenBank/DDBJ databases">
        <title>A novel bacterium of genus Paenibacillus, isolated from South China Sea.</title>
        <authorList>
            <person name="Huang H."/>
            <person name="Mo K."/>
            <person name="Hu Y."/>
        </authorList>
    </citation>
    <scope>NUCLEOTIDE SEQUENCE</scope>
    <source>
        <strain evidence="2">IB182496</strain>
    </source>
</reference>
<feature type="transmembrane region" description="Helical" evidence="1">
    <location>
        <begin position="166"/>
        <end position="187"/>
    </location>
</feature>
<comment type="caution">
    <text evidence="2">The sequence shown here is derived from an EMBL/GenBank/DDBJ whole genome shotgun (WGS) entry which is preliminary data.</text>
</comment>
<proteinExistence type="predicted"/>
<feature type="transmembrane region" description="Helical" evidence="1">
    <location>
        <begin position="78"/>
        <end position="104"/>
    </location>
</feature>
<evidence type="ECO:0000256" key="1">
    <source>
        <dbReference type="SAM" id="Phobius"/>
    </source>
</evidence>
<feature type="transmembrane region" description="Helical" evidence="1">
    <location>
        <begin position="233"/>
        <end position="251"/>
    </location>
</feature>
<feature type="transmembrane region" description="Helical" evidence="1">
    <location>
        <begin position="208"/>
        <end position="227"/>
    </location>
</feature>
<dbReference type="AlphaFoldDB" id="A0A927BU58"/>
<dbReference type="Proteomes" id="UP000621560">
    <property type="component" value="Unassembled WGS sequence"/>
</dbReference>
<sequence>MRIYMKQGWSLTLRHMPVVLLLFLYQLVWGFFLYRFVSAAVVPLLKRYPDALASAGSVQLFFAEAEFRLLKTDLAAPYLWMLGGMLALRLLLTPLLQAGLLYSLRHADTERGTAFLLGIRRAWRPITLLYWLKTALMLAPGWWLVPPLARALAGGGATVQQLAMQALPYALGWATWAIVVHLLVLALQFGAVARTGWGSAMLIALRHFFPLALLSLILWTIAAGLSLSASALSLLWAGLLALLLHQAGYLARTLIKVWILAAQYAAWRGQGPPAAE</sequence>
<dbReference type="RefSeq" id="WP_190917294.1">
    <property type="nucleotide sequence ID" value="NZ_JACXIZ010000016.1"/>
</dbReference>
<protein>
    <submittedName>
        <fullName evidence="2">Uncharacterized protein</fullName>
    </submittedName>
</protein>
<accession>A0A927BU58</accession>
<keyword evidence="1" id="KW-0812">Transmembrane</keyword>
<keyword evidence="3" id="KW-1185">Reference proteome</keyword>
<gene>
    <name evidence="2" type="ORF">IDH44_10315</name>
</gene>
<keyword evidence="1" id="KW-0472">Membrane</keyword>
<evidence type="ECO:0000313" key="3">
    <source>
        <dbReference type="Proteomes" id="UP000621560"/>
    </source>
</evidence>
<feature type="transmembrane region" description="Helical" evidence="1">
    <location>
        <begin position="125"/>
        <end position="146"/>
    </location>
</feature>
<organism evidence="2 3">
    <name type="scientific">Paenibacillus sabuli</name>
    <dbReference type="NCBI Taxonomy" id="2772509"/>
    <lineage>
        <taxon>Bacteria</taxon>
        <taxon>Bacillati</taxon>
        <taxon>Bacillota</taxon>
        <taxon>Bacilli</taxon>
        <taxon>Bacillales</taxon>
        <taxon>Paenibacillaceae</taxon>
        <taxon>Paenibacillus</taxon>
    </lineage>
</organism>
<dbReference type="EMBL" id="JACXIZ010000016">
    <property type="protein sequence ID" value="MBD2845584.1"/>
    <property type="molecule type" value="Genomic_DNA"/>
</dbReference>